<dbReference type="Gene3D" id="3.60.40.10">
    <property type="entry name" value="PPM-type phosphatase domain"/>
    <property type="match status" value="1"/>
</dbReference>
<dbReference type="GO" id="GO:0005739">
    <property type="term" value="C:mitochondrion"/>
    <property type="evidence" value="ECO:0007669"/>
    <property type="project" value="TreeGrafter"/>
</dbReference>
<dbReference type="InterPro" id="IPR001932">
    <property type="entry name" value="PPM-type_phosphatase-like_dom"/>
</dbReference>
<feature type="compositionally biased region" description="Basic and acidic residues" evidence="1">
    <location>
        <begin position="115"/>
        <end position="126"/>
    </location>
</feature>
<feature type="non-terminal residue" evidence="3">
    <location>
        <position position="176"/>
    </location>
</feature>
<dbReference type="SUPFAM" id="SSF81606">
    <property type="entry name" value="PP2C-like"/>
    <property type="match status" value="1"/>
</dbReference>
<dbReference type="AlphaFoldDB" id="A0A0C9U891"/>
<keyword evidence="4" id="KW-1185">Reference proteome</keyword>
<evidence type="ECO:0000313" key="3">
    <source>
        <dbReference type="EMBL" id="KIJ25277.1"/>
    </source>
</evidence>
<dbReference type="GO" id="GO:0004741">
    <property type="term" value="F:[pyruvate dehydrogenase (acetyl-transferring)]-phosphatase activity"/>
    <property type="evidence" value="ECO:0007669"/>
    <property type="project" value="TreeGrafter"/>
</dbReference>
<proteinExistence type="predicted"/>
<sequence>VEAEHPGEEVVKNGRTMGFAPSRVFGDARYKWSREVQTRLKKDFLGRSVLDSVKTPPYFTAEPVVTKVDGIKEGDFLILASDGLPECLSDHEAVGLVGKWINKPELSTAQGDPRSAADKAREDATPRHGQWNTEKKFITIDSNAATHLIRNCLGGGDQDLLKAILSIQSPRARIYR</sequence>
<dbReference type="OrthoDB" id="420076at2759"/>
<evidence type="ECO:0000313" key="4">
    <source>
        <dbReference type="Proteomes" id="UP000054279"/>
    </source>
</evidence>
<organism evidence="3 4">
    <name type="scientific">Sphaerobolus stellatus (strain SS14)</name>
    <dbReference type="NCBI Taxonomy" id="990650"/>
    <lineage>
        <taxon>Eukaryota</taxon>
        <taxon>Fungi</taxon>
        <taxon>Dikarya</taxon>
        <taxon>Basidiomycota</taxon>
        <taxon>Agaricomycotina</taxon>
        <taxon>Agaricomycetes</taxon>
        <taxon>Phallomycetidae</taxon>
        <taxon>Geastrales</taxon>
        <taxon>Sphaerobolaceae</taxon>
        <taxon>Sphaerobolus</taxon>
    </lineage>
</organism>
<dbReference type="Proteomes" id="UP000054279">
    <property type="component" value="Unassembled WGS sequence"/>
</dbReference>
<evidence type="ECO:0000256" key="1">
    <source>
        <dbReference type="SAM" id="MobiDB-lite"/>
    </source>
</evidence>
<feature type="domain" description="PPM-type phosphatase" evidence="2">
    <location>
        <begin position="1"/>
        <end position="168"/>
    </location>
</feature>
<protein>
    <recommendedName>
        <fullName evidence="2">PPM-type phosphatase domain-containing protein</fullName>
    </recommendedName>
</protein>
<evidence type="ECO:0000259" key="2">
    <source>
        <dbReference type="PROSITE" id="PS51746"/>
    </source>
</evidence>
<dbReference type="InterPro" id="IPR015655">
    <property type="entry name" value="PP2C"/>
</dbReference>
<dbReference type="Pfam" id="PF00481">
    <property type="entry name" value="PP2C"/>
    <property type="match status" value="1"/>
</dbReference>
<dbReference type="PROSITE" id="PS51746">
    <property type="entry name" value="PPM_2"/>
    <property type="match status" value="1"/>
</dbReference>
<dbReference type="PANTHER" id="PTHR13832:SF792">
    <property type="entry name" value="GM14286P"/>
    <property type="match status" value="1"/>
</dbReference>
<gene>
    <name evidence="3" type="ORF">M422DRAFT_193666</name>
</gene>
<dbReference type="HOGENOM" id="CLU_1528823_0_0_1"/>
<feature type="region of interest" description="Disordered" evidence="1">
    <location>
        <begin position="107"/>
        <end position="128"/>
    </location>
</feature>
<dbReference type="EMBL" id="KN837423">
    <property type="protein sequence ID" value="KIJ25277.1"/>
    <property type="molecule type" value="Genomic_DNA"/>
</dbReference>
<reference evidence="3 4" key="1">
    <citation type="submission" date="2014-06" db="EMBL/GenBank/DDBJ databases">
        <title>Evolutionary Origins and Diversification of the Mycorrhizal Mutualists.</title>
        <authorList>
            <consortium name="DOE Joint Genome Institute"/>
            <consortium name="Mycorrhizal Genomics Consortium"/>
            <person name="Kohler A."/>
            <person name="Kuo A."/>
            <person name="Nagy L.G."/>
            <person name="Floudas D."/>
            <person name="Copeland A."/>
            <person name="Barry K.W."/>
            <person name="Cichocki N."/>
            <person name="Veneault-Fourrey C."/>
            <person name="LaButti K."/>
            <person name="Lindquist E.A."/>
            <person name="Lipzen A."/>
            <person name="Lundell T."/>
            <person name="Morin E."/>
            <person name="Murat C."/>
            <person name="Riley R."/>
            <person name="Ohm R."/>
            <person name="Sun H."/>
            <person name="Tunlid A."/>
            <person name="Henrissat B."/>
            <person name="Grigoriev I.V."/>
            <person name="Hibbett D.S."/>
            <person name="Martin F."/>
        </authorList>
    </citation>
    <scope>NUCLEOTIDE SEQUENCE [LARGE SCALE GENOMIC DNA]</scope>
    <source>
        <strain evidence="3 4">SS14</strain>
    </source>
</reference>
<name>A0A0C9U891_SPHS4</name>
<accession>A0A0C9U891</accession>
<dbReference type="PANTHER" id="PTHR13832">
    <property type="entry name" value="PROTEIN PHOSPHATASE 2C"/>
    <property type="match status" value="1"/>
</dbReference>
<dbReference type="InterPro" id="IPR036457">
    <property type="entry name" value="PPM-type-like_dom_sf"/>
</dbReference>